<dbReference type="Gene3D" id="4.10.830.30">
    <property type="entry name" value="Ribosomal protein L31"/>
    <property type="match status" value="1"/>
</dbReference>
<dbReference type="AlphaFoldDB" id="A0AB39VG09"/>
<keyword evidence="2 3" id="KW-0687">Ribonucleoprotein</keyword>
<sequence length="80" mass="9120">MAKKDLHPAYNFVVFEDTSNGEKFLTKSTKTSKETTTFEGKEYPVIKVATSSTSHPFFTGKSKFVDETGRVDKFKKKYNL</sequence>
<dbReference type="EMBL" id="CP165644">
    <property type="protein sequence ID" value="XDU66979.1"/>
    <property type="molecule type" value="Genomic_DNA"/>
</dbReference>
<evidence type="ECO:0000256" key="2">
    <source>
        <dbReference type="ARBA" id="ARBA00023274"/>
    </source>
</evidence>
<keyword evidence="1 3" id="KW-0689">Ribosomal protein</keyword>
<dbReference type="Pfam" id="PF01197">
    <property type="entry name" value="Ribosomal_L31"/>
    <property type="match status" value="1"/>
</dbReference>
<reference evidence="4" key="1">
    <citation type="submission" date="2024-07" db="EMBL/GenBank/DDBJ databases">
        <authorList>
            <person name="Li X.-J."/>
            <person name="Wang X."/>
        </authorList>
    </citation>
    <scope>NUCLEOTIDE SEQUENCE</scope>
    <source>
        <strain evidence="4">HSP-334</strain>
    </source>
</reference>
<comment type="similarity">
    <text evidence="3">Belongs to the bacterial ribosomal protein bL31 family.</text>
</comment>
<evidence type="ECO:0000256" key="3">
    <source>
        <dbReference type="RuleBase" id="RU000564"/>
    </source>
</evidence>
<evidence type="ECO:0000256" key="1">
    <source>
        <dbReference type="ARBA" id="ARBA00022980"/>
    </source>
</evidence>
<dbReference type="NCBIfam" id="TIGR00105">
    <property type="entry name" value="L31"/>
    <property type="match status" value="1"/>
</dbReference>
<dbReference type="SUPFAM" id="SSF143800">
    <property type="entry name" value="L28p-like"/>
    <property type="match status" value="1"/>
</dbReference>
<dbReference type="KEGG" id="lrug:AB8B22_00805"/>
<protein>
    <recommendedName>
        <fullName evidence="3">50S ribosomal protein L31</fullName>
    </recommendedName>
</protein>
<dbReference type="RefSeq" id="WP_068155324.1">
    <property type="nucleotide sequence ID" value="NZ_CP165644.1"/>
</dbReference>
<evidence type="ECO:0000313" key="4">
    <source>
        <dbReference type="EMBL" id="XDU66979.1"/>
    </source>
</evidence>
<dbReference type="GO" id="GO:0005840">
    <property type="term" value="C:ribosome"/>
    <property type="evidence" value="ECO:0007669"/>
    <property type="project" value="UniProtKB-KW"/>
</dbReference>
<dbReference type="PANTHER" id="PTHR33280:SF1">
    <property type="entry name" value="LARGE RIBOSOMAL SUBUNIT PROTEIN BL31C"/>
    <property type="match status" value="1"/>
</dbReference>
<name>A0AB39VG09_9FUSO</name>
<dbReference type="InterPro" id="IPR034704">
    <property type="entry name" value="Ribosomal_bL28/bL31-like_sf"/>
</dbReference>
<dbReference type="GO" id="GO:1990904">
    <property type="term" value="C:ribonucleoprotein complex"/>
    <property type="evidence" value="ECO:0007669"/>
    <property type="project" value="UniProtKB-KW"/>
</dbReference>
<dbReference type="InterPro" id="IPR042105">
    <property type="entry name" value="Ribosomal_bL31_sf"/>
</dbReference>
<dbReference type="InterPro" id="IPR002150">
    <property type="entry name" value="Ribosomal_bL31"/>
</dbReference>
<dbReference type="GO" id="GO:0006412">
    <property type="term" value="P:translation"/>
    <property type="evidence" value="ECO:0007669"/>
    <property type="project" value="InterPro"/>
</dbReference>
<dbReference type="InterPro" id="IPR027493">
    <property type="entry name" value="Ribosomal_bL31_B"/>
</dbReference>
<dbReference type="NCBIfam" id="NF002462">
    <property type="entry name" value="PRK01678.1"/>
    <property type="match status" value="1"/>
</dbReference>
<dbReference type="PRINTS" id="PR01249">
    <property type="entry name" value="RIBOSOMALL31"/>
</dbReference>
<organism evidence="4">
    <name type="scientific">Leptotrichia rugosa</name>
    <dbReference type="NCBI Taxonomy" id="3239302"/>
    <lineage>
        <taxon>Bacteria</taxon>
        <taxon>Fusobacteriati</taxon>
        <taxon>Fusobacteriota</taxon>
        <taxon>Fusobacteriia</taxon>
        <taxon>Fusobacteriales</taxon>
        <taxon>Leptotrichiaceae</taxon>
        <taxon>Leptotrichia</taxon>
    </lineage>
</organism>
<gene>
    <name evidence="4" type="ORF">AB8B22_00805</name>
</gene>
<dbReference type="GO" id="GO:0003735">
    <property type="term" value="F:structural constituent of ribosome"/>
    <property type="evidence" value="ECO:0007669"/>
    <property type="project" value="InterPro"/>
</dbReference>
<accession>A0AB39VG09</accession>
<proteinExistence type="inferred from homology"/>
<dbReference type="PANTHER" id="PTHR33280">
    <property type="entry name" value="50S RIBOSOMAL PROTEIN L31, CHLOROPLASTIC"/>
    <property type="match status" value="1"/>
</dbReference>